<dbReference type="InterPro" id="IPR014729">
    <property type="entry name" value="Rossmann-like_a/b/a_fold"/>
</dbReference>
<keyword evidence="12" id="KW-1185">Reference proteome</keyword>
<evidence type="ECO:0000256" key="9">
    <source>
        <dbReference type="SAM" id="MobiDB-lite"/>
    </source>
</evidence>
<keyword evidence="5" id="KW-0067">ATP-binding</keyword>
<dbReference type="InterPro" id="IPR001412">
    <property type="entry name" value="aa-tRNA-synth_I_CS"/>
</dbReference>
<keyword evidence="6" id="KW-0648">Protein biosynthesis</keyword>
<evidence type="ECO:0000256" key="8">
    <source>
        <dbReference type="ARBA" id="ARBA00029936"/>
    </source>
</evidence>
<evidence type="ECO:0000256" key="6">
    <source>
        <dbReference type="ARBA" id="ARBA00022917"/>
    </source>
</evidence>
<evidence type="ECO:0000256" key="1">
    <source>
        <dbReference type="ARBA" id="ARBA00005594"/>
    </source>
</evidence>
<dbReference type="SUPFAM" id="SSF52374">
    <property type="entry name" value="Nucleotidylyl transferase"/>
    <property type="match status" value="1"/>
</dbReference>
<dbReference type="EC" id="6.1.1.9" evidence="2"/>
<dbReference type="InterPro" id="IPR002303">
    <property type="entry name" value="Valyl-tRNA_ligase"/>
</dbReference>
<evidence type="ECO:0000256" key="7">
    <source>
        <dbReference type="ARBA" id="ARBA00023146"/>
    </source>
</evidence>
<evidence type="ECO:0000256" key="4">
    <source>
        <dbReference type="ARBA" id="ARBA00022741"/>
    </source>
</evidence>
<protein>
    <recommendedName>
        <fullName evidence="2">valine--tRNA ligase</fullName>
        <ecNumber evidence="2">6.1.1.9</ecNumber>
    </recommendedName>
    <alternativeName>
        <fullName evidence="8">Valyl-tRNA synthetase</fullName>
    </alternativeName>
</protein>
<dbReference type="PROSITE" id="PS00178">
    <property type="entry name" value="AA_TRNA_LIGASE_I"/>
    <property type="match status" value="1"/>
</dbReference>
<evidence type="ECO:0000256" key="5">
    <source>
        <dbReference type="ARBA" id="ARBA00022840"/>
    </source>
</evidence>
<reference evidence="11 12" key="1">
    <citation type="submission" date="2020-04" db="EMBL/GenBank/DDBJ databases">
        <title>Perkinsus olseni comparative genomics.</title>
        <authorList>
            <person name="Bogema D.R."/>
        </authorList>
    </citation>
    <scope>NUCLEOTIDE SEQUENCE [LARGE SCALE GENOMIC DNA]</scope>
    <source>
        <strain evidence="11 12">ATCC PRA-207</strain>
    </source>
</reference>
<dbReference type="EMBL" id="JABANO010020853">
    <property type="protein sequence ID" value="KAF4727800.1"/>
    <property type="molecule type" value="Genomic_DNA"/>
</dbReference>
<dbReference type="GO" id="GO:0004832">
    <property type="term" value="F:valine-tRNA ligase activity"/>
    <property type="evidence" value="ECO:0007669"/>
    <property type="project" value="UniProtKB-EC"/>
</dbReference>
<sequence>YFLKLLASTVAWRLSRAAGRGAYVCLAPKRLCSFLVPSPLRGSPMSTIEKDELAQSVQNRVDAAATADKATPENHEGLSKSALKKLKKQEKAGKKNKMSKEEKEALFQGKNKGKKETKSVPQKKQPYVNKTPVGEKKDMSEPMADSYDPAAVESAWYDWWRKQGYFHADAKKAMNTVDSQKFVMCLPPPNVTGTLHLGHALMCCIEDSMTRWHRMMGHQALWIPGTDHAGIATQSVVENLLLRDEGLSRHDLGRE</sequence>
<feature type="non-terminal residue" evidence="11">
    <location>
        <position position="255"/>
    </location>
</feature>
<organism evidence="11 12">
    <name type="scientific">Perkinsus olseni</name>
    <name type="common">Perkinsus atlanticus</name>
    <dbReference type="NCBI Taxonomy" id="32597"/>
    <lineage>
        <taxon>Eukaryota</taxon>
        <taxon>Sar</taxon>
        <taxon>Alveolata</taxon>
        <taxon>Perkinsozoa</taxon>
        <taxon>Perkinsea</taxon>
        <taxon>Perkinsida</taxon>
        <taxon>Perkinsidae</taxon>
        <taxon>Perkinsus</taxon>
    </lineage>
</organism>
<dbReference type="GO" id="GO:0005829">
    <property type="term" value="C:cytosol"/>
    <property type="evidence" value="ECO:0007669"/>
    <property type="project" value="TreeGrafter"/>
</dbReference>
<dbReference type="AlphaFoldDB" id="A0A7J6S6X4"/>
<dbReference type="GO" id="GO:0005524">
    <property type="term" value="F:ATP binding"/>
    <property type="evidence" value="ECO:0007669"/>
    <property type="project" value="UniProtKB-KW"/>
</dbReference>
<evidence type="ECO:0000313" key="12">
    <source>
        <dbReference type="Proteomes" id="UP000553632"/>
    </source>
</evidence>
<comment type="caution">
    <text evidence="11">The sequence shown here is derived from an EMBL/GenBank/DDBJ whole genome shotgun (WGS) entry which is preliminary data.</text>
</comment>
<evidence type="ECO:0000259" key="10">
    <source>
        <dbReference type="Pfam" id="PF00133"/>
    </source>
</evidence>
<name>A0A7J6S6X4_PEROL</name>
<dbReference type="Gene3D" id="3.40.50.620">
    <property type="entry name" value="HUPs"/>
    <property type="match status" value="1"/>
</dbReference>
<evidence type="ECO:0000313" key="11">
    <source>
        <dbReference type="EMBL" id="KAF4727800.1"/>
    </source>
</evidence>
<comment type="similarity">
    <text evidence="1">Belongs to the class-I aminoacyl-tRNA synthetase family.</text>
</comment>
<dbReference type="PANTHER" id="PTHR11946">
    <property type="entry name" value="VALYL-TRNA SYNTHETASES"/>
    <property type="match status" value="1"/>
</dbReference>
<gene>
    <name evidence="11" type="ORF">FOZ63_008832</name>
</gene>
<keyword evidence="3" id="KW-0436">Ligase</keyword>
<feature type="non-terminal residue" evidence="11">
    <location>
        <position position="1"/>
    </location>
</feature>
<proteinExistence type="inferred from homology"/>
<dbReference type="PANTHER" id="PTHR11946:SF109">
    <property type="entry name" value="VALINE--TRNA LIGASE"/>
    <property type="match status" value="1"/>
</dbReference>
<feature type="domain" description="Aminoacyl-tRNA synthetase class Ia" evidence="10">
    <location>
        <begin position="156"/>
        <end position="255"/>
    </location>
</feature>
<dbReference type="InterPro" id="IPR002300">
    <property type="entry name" value="aa-tRNA-synth_Ia"/>
</dbReference>
<dbReference type="GO" id="GO:0006438">
    <property type="term" value="P:valyl-tRNA aminoacylation"/>
    <property type="evidence" value="ECO:0007669"/>
    <property type="project" value="InterPro"/>
</dbReference>
<dbReference type="Proteomes" id="UP000553632">
    <property type="component" value="Unassembled WGS sequence"/>
</dbReference>
<dbReference type="Pfam" id="PF00133">
    <property type="entry name" value="tRNA-synt_1"/>
    <property type="match status" value="1"/>
</dbReference>
<evidence type="ECO:0000256" key="2">
    <source>
        <dbReference type="ARBA" id="ARBA00013169"/>
    </source>
</evidence>
<accession>A0A7J6S6X4</accession>
<evidence type="ECO:0000256" key="3">
    <source>
        <dbReference type="ARBA" id="ARBA00022598"/>
    </source>
</evidence>
<keyword evidence="7" id="KW-0030">Aminoacyl-tRNA synthetase</keyword>
<feature type="region of interest" description="Disordered" evidence="9">
    <location>
        <begin position="60"/>
        <end position="145"/>
    </location>
</feature>
<keyword evidence="4" id="KW-0547">Nucleotide-binding</keyword>
<feature type="compositionally biased region" description="Basic and acidic residues" evidence="9">
    <location>
        <begin position="89"/>
        <end position="105"/>
    </location>
</feature>